<dbReference type="SUPFAM" id="SSF89009">
    <property type="entry name" value="GAT-like domain"/>
    <property type="match status" value="1"/>
</dbReference>
<dbReference type="Gene3D" id="1.20.5.170">
    <property type="match status" value="1"/>
</dbReference>
<evidence type="ECO:0000259" key="11">
    <source>
        <dbReference type="PROSITE" id="PS50180"/>
    </source>
</evidence>
<feature type="compositionally biased region" description="Pro residues" evidence="9">
    <location>
        <begin position="430"/>
        <end position="444"/>
    </location>
</feature>
<dbReference type="EMBL" id="ML975162">
    <property type="protein sequence ID" value="KAF1811401.1"/>
    <property type="molecule type" value="Genomic_DNA"/>
</dbReference>
<dbReference type="InterPro" id="IPR013041">
    <property type="entry name" value="Clathrin_app_Ig-like_sf"/>
</dbReference>
<dbReference type="SMART" id="SM00809">
    <property type="entry name" value="Alpha_adaptinC2"/>
    <property type="match status" value="1"/>
</dbReference>
<dbReference type="Gene3D" id="2.60.40.1230">
    <property type="match status" value="1"/>
</dbReference>
<evidence type="ECO:0000313" key="13">
    <source>
        <dbReference type="EMBL" id="KAF1811401.1"/>
    </source>
</evidence>
<evidence type="ECO:0000256" key="5">
    <source>
        <dbReference type="ARBA" id="ARBA00023034"/>
    </source>
</evidence>
<dbReference type="Pfam" id="PF00790">
    <property type="entry name" value="VHS"/>
    <property type="match status" value="1"/>
</dbReference>
<dbReference type="GO" id="GO:0043328">
    <property type="term" value="P:protein transport to vacuole involved in ubiquitin-dependent protein catabolic process via the multivesicular body sorting pathway"/>
    <property type="evidence" value="ECO:0007669"/>
    <property type="project" value="UniProtKB-ARBA"/>
</dbReference>
<feature type="domain" description="VHS" evidence="10">
    <location>
        <begin position="30"/>
        <end position="166"/>
    </location>
</feature>
<dbReference type="InterPro" id="IPR008153">
    <property type="entry name" value="GAE_dom"/>
</dbReference>
<evidence type="ECO:0000256" key="8">
    <source>
        <dbReference type="ARBA" id="ARBA00065344"/>
    </source>
</evidence>
<dbReference type="FunFam" id="1.20.58.160:FF:000003">
    <property type="entry name" value="VHS domain protein"/>
    <property type="match status" value="1"/>
</dbReference>
<dbReference type="AlphaFoldDB" id="A0A6G1G0E7"/>
<feature type="compositionally biased region" description="Low complexity" evidence="9">
    <location>
        <begin position="505"/>
        <end position="514"/>
    </location>
</feature>
<feature type="domain" description="GAT" evidence="12">
    <location>
        <begin position="193"/>
        <end position="320"/>
    </location>
</feature>
<gene>
    <name evidence="13 15" type="ORF">P152DRAFT_459798</name>
</gene>
<dbReference type="PROSITE" id="PS50179">
    <property type="entry name" value="VHS"/>
    <property type="match status" value="1"/>
</dbReference>
<dbReference type="OrthoDB" id="2018246at2759"/>
<evidence type="ECO:0000259" key="10">
    <source>
        <dbReference type="PROSITE" id="PS50179"/>
    </source>
</evidence>
<evidence type="ECO:0000256" key="2">
    <source>
        <dbReference type="ARBA" id="ARBA00011446"/>
    </source>
</evidence>
<dbReference type="GO" id="GO:0006896">
    <property type="term" value="P:Golgi to vacuole transport"/>
    <property type="evidence" value="ECO:0007669"/>
    <property type="project" value="UniProtKB-ARBA"/>
</dbReference>
<dbReference type="GO" id="GO:0005802">
    <property type="term" value="C:trans-Golgi network"/>
    <property type="evidence" value="ECO:0007669"/>
    <property type="project" value="TreeGrafter"/>
</dbReference>
<dbReference type="Gene3D" id="1.25.40.90">
    <property type="match status" value="1"/>
</dbReference>
<dbReference type="InterPro" id="IPR004152">
    <property type="entry name" value="GAT_dom"/>
</dbReference>
<dbReference type="RefSeq" id="XP_033533032.1">
    <property type="nucleotide sequence ID" value="XM_033679757.1"/>
</dbReference>
<feature type="compositionally biased region" description="Polar residues" evidence="9">
    <location>
        <begin position="485"/>
        <end position="504"/>
    </location>
</feature>
<protein>
    <submittedName>
        <fullName evidence="13 15">ADP-ribosylation factor-binding protein-like protein GGA1</fullName>
    </submittedName>
</protein>
<dbReference type="InterPro" id="IPR038425">
    <property type="entry name" value="GAT_sf"/>
</dbReference>
<reference evidence="13 15" key="1">
    <citation type="submission" date="2020-01" db="EMBL/GenBank/DDBJ databases">
        <authorList>
            <consortium name="DOE Joint Genome Institute"/>
            <person name="Haridas S."/>
            <person name="Albert R."/>
            <person name="Binder M."/>
            <person name="Bloem J."/>
            <person name="Labutti K."/>
            <person name="Salamov A."/>
            <person name="Andreopoulos B."/>
            <person name="Baker S.E."/>
            <person name="Barry K."/>
            <person name="Bills G."/>
            <person name="Bluhm B.H."/>
            <person name="Cannon C."/>
            <person name="Castanera R."/>
            <person name="Culley D.E."/>
            <person name="Daum C."/>
            <person name="Ezra D."/>
            <person name="Gonzalez J.B."/>
            <person name="Henrissat B."/>
            <person name="Kuo A."/>
            <person name="Liang C."/>
            <person name="Lipzen A."/>
            <person name="Lutzoni F."/>
            <person name="Magnuson J."/>
            <person name="Mondo S."/>
            <person name="Nolan M."/>
            <person name="Ohm R."/>
            <person name="Pangilinan J."/>
            <person name="Park H.-J."/>
            <person name="Ramirez L."/>
            <person name="Alfaro M."/>
            <person name="Sun H."/>
            <person name="Tritt A."/>
            <person name="Yoshinaga Y."/>
            <person name="Zwiers L.-H."/>
            <person name="Turgeon B.G."/>
            <person name="Goodwin S.B."/>
            <person name="Spatafora J.W."/>
            <person name="Crous P.W."/>
            <person name="Grigoriev I.V."/>
        </authorList>
    </citation>
    <scope>NUCLEOTIDE SEQUENCE</scope>
    <source>
        <strain evidence="13 15">CBS 781.70</strain>
    </source>
</reference>
<dbReference type="InterPro" id="IPR052653">
    <property type="entry name" value="ARF-binding"/>
</dbReference>
<dbReference type="Gene3D" id="1.20.58.160">
    <property type="match status" value="1"/>
</dbReference>
<evidence type="ECO:0000256" key="3">
    <source>
        <dbReference type="ARBA" id="ARBA00022448"/>
    </source>
</evidence>
<dbReference type="InterPro" id="IPR002014">
    <property type="entry name" value="VHS_dom"/>
</dbReference>
<dbReference type="GO" id="GO:0005829">
    <property type="term" value="C:cytosol"/>
    <property type="evidence" value="ECO:0007669"/>
    <property type="project" value="GOC"/>
</dbReference>
<proteinExistence type="predicted"/>
<dbReference type="CDD" id="cd16998">
    <property type="entry name" value="VHS_GGA_fungi"/>
    <property type="match status" value="1"/>
</dbReference>
<dbReference type="CDD" id="cd14235">
    <property type="entry name" value="GAT_GGA_fungi"/>
    <property type="match status" value="1"/>
</dbReference>
<comment type="function">
    <text evidence="7">May play a role in the regulation of membrane traffic through the trans-Golgi network.</text>
</comment>
<evidence type="ECO:0000313" key="15">
    <source>
        <dbReference type="RefSeq" id="XP_033533032.1"/>
    </source>
</evidence>
<dbReference type="GO" id="GO:0043130">
    <property type="term" value="F:ubiquitin binding"/>
    <property type="evidence" value="ECO:0007669"/>
    <property type="project" value="InterPro"/>
</dbReference>
<evidence type="ECO:0000256" key="9">
    <source>
        <dbReference type="SAM" id="MobiDB-lite"/>
    </source>
</evidence>
<feature type="region of interest" description="Disordered" evidence="9">
    <location>
        <begin position="327"/>
        <end position="514"/>
    </location>
</feature>
<dbReference type="GO" id="GO:0035091">
    <property type="term" value="F:phosphatidylinositol binding"/>
    <property type="evidence" value="ECO:0007669"/>
    <property type="project" value="InterPro"/>
</dbReference>
<feature type="domain" description="GAE" evidence="11">
    <location>
        <begin position="548"/>
        <end position="666"/>
    </location>
</feature>
<sequence length="668" mass="72697">MEAASARMADRLGSWAQPGTTQLQRSILDACDPQNFEPHLALNLEISDMINAKKGNAPREAAVAIVRYINHRNPNVSMLALNLLDICVKNCGYPFHLQISTKDFLNELVRKFPEKPPVHPSRSQQKILELLEEWRSTICQTSRYKEDLGFIRDMHRLLSYKGYIFPEVRREDAAVLNPSDNLRSAEEMEAEERAAQSAKLQELIRRGTPQDLQEANRLMKIMAGYDTRNKTDYRAKAAEEVVKVQQKAKLLEDMLQGHQNGDKITEGDVFEELANALMSAHPKIQKMCEEESDDHEAVAKLLEINDSIHRTIERYRLVKKGDLDAANKIPRGTLGTSGAGVKKGPDNELSLIDLGGPEESNPLEAEGSSSVPAPPPKAGNALEDDLLGLSIGESEPFGQSGGISLGVSNGSGMPGPSTSDTTSQTAAPVTSPPPSSQYQPPRPNYDPFGLSAPSAPIQPPSITPAISQAHQQPLTKPADPFAILNQPSHTPRQNSPFQFQQSLKSSSPAPVSTASSTLLDIAGSASAPVPAPSTATADDEWEFSSALPDQAADITVTNSFLNITWNVRRDPSAPDVVLIQSRISNNEDKAITGLTFQIAVTKSYTLQLENQTSRSLAPHQQNGITQTIRLHGAKPGQAGTVRMRWKVSCNILGQTREQTGEVSNLGIS</sequence>
<evidence type="ECO:0000256" key="7">
    <source>
        <dbReference type="ARBA" id="ARBA00053552"/>
    </source>
</evidence>
<organism evidence="13">
    <name type="scientific">Eremomyces bilateralis CBS 781.70</name>
    <dbReference type="NCBI Taxonomy" id="1392243"/>
    <lineage>
        <taxon>Eukaryota</taxon>
        <taxon>Fungi</taxon>
        <taxon>Dikarya</taxon>
        <taxon>Ascomycota</taxon>
        <taxon>Pezizomycotina</taxon>
        <taxon>Dothideomycetes</taxon>
        <taxon>Dothideomycetes incertae sedis</taxon>
        <taxon>Eremomycetales</taxon>
        <taxon>Eremomycetaceae</taxon>
        <taxon>Eremomyces</taxon>
    </lineage>
</organism>
<reference evidence="15" key="3">
    <citation type="submission" date="2025-04" db="UniProtKB">
        <authorList>
            <consortium name="RefSeq"/>
        </authorList>
    </citation>
    <scope>IDENTIFICATION</scope>
    <source>
        <strain evidence="15">CBS 781.70</strain>
    </source>
</reference>
<keyword evidence="14" id="KW-1185">Reference proteome</keyword>
<evidence type="ECO:0000256" key="4">
    <source>
        <dbReference type="ARBA" id="ARBA00022927"/>
    </source>
</evidence>
<dbReference type="Pfam" id="PF02883">
    <property type="entry name" value="Alpha_adaptinC2"/>
    <property type="match status" value="1"/>
</dbReference>
<dbReference type="Pfam" id="PF03127">
    <property type="entry name" value="GAT"/>
    <property type="match status" value="1"/>
</dbReference>
<evidence type="ECO:0000256" key="1">
    <source>
        <dbReference type="ARBA" id="ARBA00004601"/>
    </source>
</evidence>
<comment type="subcellular location">
    <subcellularLocation>
        <location evidence="1">Golgi apparatus</location>
        <location evidence="1">trans-Golgi network</location>
    </subcellularLocation>
</comment>
<dbReference type="FunFam" id="1.25.40.90:FF:000008">
    <property type="entry name" value="VHS domain protein"/>
    <property type="match status" value="1"/>
</dbReference>
<reference evidence="15" key="2">
    <citation type="submission" date="2020-04" db="EMBL/GenBank/DDBJ databases">
        <authorList>
            <consortium name="NCBI Genome Project"/>
        </authorList>
    </citation>
    <scope>NUCLEOTIDE SEQUENCE</scope>
    <source>
        <strain evidence="15">CBS 781.70</strain>
    </source>
</reference>
<evidence type="ECO:0000313" key="14">
    <source>
        <dbReference type="Proteomes" id="UP000504638"/>
    </source>
</evidence>
<dbReference type="InterPro" id="IPR008152">
    <property type="entry name" value="Clathrin_a/b/g-adaptin_app_Ig"/>
</dbReference>
<dbReference type="SMART" id="SM00288">
    <property type="entry name" value="VHS"/>
    <property type="match status" value="1"/>
</dbReference>
<dbReference type="GO" id="GO:0006895">
    <property type="term" value="P:Golgi to endosome transport"/>
    <property type="evidence" value="ECO:0007669"/>
    <property type="project" value="TreeGrafter"/>
</dbReference>
<accession>A0A6G1G0E7</accession>
<comment type="subunit">
    <text evidence="8">Binds to ARF1 and ARF2.</text>
</comment>
<dbReference type="SUPFAM" id="SSF48464">
    <property type="entry name" value="ENTH/VHS domain"/>
    <property type="match status" value="1"/>
</dbReference>
<dbReference type="SUPFAM" id="SSF49348">
    <property type="entry name" value="Clathrin adaptor appendage domain"/>
    <property type="match status" value="1"/>
</dbReference>
<feature type="compositionally biased region" description="Polar residues" evidence="9">
    <location>
        <begin position="406"/>
        <end position="420"/>
    </location>
</feature>
<keyword evidence="4" id="KW-0653">Protein transport</keyword>
<dbReference type="FunFam" id="1.20.5.170:FF:000024">
    <property type="entry name" value="VHS domain-containing protein"/>
    <property type="match status" value="1"/>
</dbReference>
<dbReference type="PANTHER" id="PTHR47180">
    <property type="entry name" value="ADP-RIBOSYLATION FACTOR-BINDING PROTEIN GGA1-RELATED"/>
    <property type="match status" value="1"/>
</dbReference>
<dbReference type="Proteomes" id="UP000504638">
    <property type="component" value="Unplaced"/>
</dbReference>
<keyword evidence="6" id="KW-0175">Coiled coil</keyword>
<dbReference type="GeneID" id="54420327"/>
<dbReference type="PANTHER" id="PTHR47180:SF1">
    <property type="entry name" value="ADP-RIBOSYLATION FACTOR-BINDING PROTEIN GGA1-RELATED"/>
    <property type="match status" value="1"/>
</dbReference>
<name>A0A6G1G0E7_9PEZI</name>
<dbReference type="PROSITE" id="PS50909">
    <property type="entry name" value="GAT"/>
    <property type="match status" value="1"/>
</dbReference>
<keyword evidence="3" id="KW-0813">Transport</keyword>
<keyword evidence="5" id="KW-0333">Golgi apparatus</keyword>
<dbReference type="PROSITE" id="PS50180">
    <property type="entry name" value="GAE"/>
    <property type="match status" value="1"/>
</dbReference>
<evidence type="ECO:0000259" key="12">
    <source>
        <dbReference type="PROSITE" id="PS50909"/>
    </source>
</evidence>
<dbReference type="InterPro" id="IPR008942">
    <property type="entry name" value="ENTH_VHS"/>
</dbReference>
<comment type="subunit">
    <text evidence="2">Component of the ESCRT-0 complex composed of HSE1 and VPS27.</text>
</comment>
<evidence type="ECO:0000256" key="6">
    <source>
        <dbReference type="ARBA" id="ARBA00023054"/>
    </source>
</evidence>